<name>A0A562QF54_9PSED</name>
<proteinExistence type="inferred from homology"/>
<evidence type="ECO:0000313" key="9">
    <source>
        <dbReference type="EMBL" id="TWI55387.1"/>
    </source>
</evidence>
<dbReference type="GO" id="GO:0005385">
    <property type="term" value="F:zinc ion transmembrane transporter activity"/>
    <property type="evidence" value="ECO:0007669"/>
    <property type="project" value="TreeGrafter"/>
</dbReference>
<keyword evidence="6 8" id="KW-1133">Transmembrane helix</keyword>
<dbReference type="EMBL" id="VLKY01000004">
    <property type="protein sequence ID" value="TWI55387.1"/>
    <property type="molecule type" value="Genomic_DNA"/>
</dbReference>
<sequence length="293" mass="30264">MRAFQAFLTTNIRWALLFTLLCVTVFLVQLEELRQLFQAAPMRAALQGGLLCALGTALGALPVLALARVSERFSNALLGFGAGVMLAATAFSLLIPALAASGDLGYSKWGSGGLVSAGLCLGVMGMLALERIMPAQELSEGERTSIVSPRILLFVAAIVLHNIPEGMAVGVAEGASLEGADSLALGIALQDFPEGMVIALVLAGAGVNRFKAVGIGAASGLVEPLFAVISAWLVSISQLLLPWGLALAAGAMLFAVTHEVIPETHIRKGYKTSATVGLAIGFCLMMVMDTALG</sequence>
<organism evidence="9 10">
    <name type="scientific">Pseudomonas duriflava</name>
    <dbReference type="NCBI Taxonomy" id="459528"/>
    <lineage>
        <taxon>Bacteria</taxon>
        <taxon>Pseudomonadati</taxon>
        <taxon>Pseudomonadota</taxon>
        <taxon>Gammaproteobacteria</taxon>
        <taxon>Pseudomonadales</taxon>
        <taxon>Pseudomonadaceae</taxon>
        <taxon>Pseudomonas</taxon>
    </lineage>
</organism>
<feature type="transmembrane region" description="Helical" evidence="8">
    <location>
        <begin position="111"/>
        <end position="130"/>
    </location>
</feature>
<evidence type="ECO:0000313" key="10">
    <source>
        <dbReference type="Proteomes" id="UP000316905"/>
    </source>
</evidence>
<evidence type="ECO:0000256" key="2">
    <source>
        <dbReference type="ARBA" id="ARBA00006939"/>
    </source>
</evidence>
<evidence type="ECO:0000256" key="5">
    <source>
        <dbReference type="ARBA" id="ARBA00022833"/>
    </source>
</evidence>
<dbReference type="GO" id="GO:0005886">
    <property type="term" value="C:plasma membrane"/>
    <property type="evidence" value="ECO:0007669"/>
    <property type="project" value="UniProtKB-SubCell"/>
</dbReference>
<dbReference type="Pfam" id="PF02535">
    <property type="entry name" value="Zip"/>
    <property type="match status" value="1"/>
</dbReference>
<keyword evidence="5" id="KW-0862">Zinc</keyword>
<evidence type="ECO:0000256" key="3">
    <source>
        <dbReference type="ARBA" id="ARBA00022475"/>
    </source>
</evidence>
<dbReference type="Proteomes" id="UP000316905">
    <property type="component" value="Unassembled WGS sequence"/>
</dbReference>
<feature type="transmembrane region" description="Helical" evidence="8">
    <location>
        <begin position="151"/>
        <end position="171"/>
    </location>
</feature>
<dbReference type="AlphaFoldDB" id="A0A562QF54"/>
<dbReference type="PANTHER" id="PTHR11040">
    <property type="entry name" value="ZINC/IRON TRANSPORTER"/>
    <property type="match status" value="1"/>
</dbReference>
<dbReference type="PANTHER" id="PTHR11040:SF211">
    <property type="entry name" value="ZINC TRANSPORTER ZIP11"/>
    <property type="match status" value="1"/>
</dbReference>
<feature type="transmembrane region" description="Helical" evidence="8">
    <location>
        <begin position="212"/>
        <end position="234"/>
    </location>
</feature>
<feature type="transmembrane region" description="Helical" evidence="8">
    <location>
        <begin position="273"/>
        <end position="292"/>
    </location>
</feature>
<evidence type="ECO:0000256" key="6">
    <source>
        <dbReference type="ARBA" id="ARBA00022989"/>
    </source>
</evidence>
<evidence type="ECO:0000256" key="4">
    <source>
        <dbReference type="ARBA" id="ARBA00022692"/>
    </source>
</evidence>
<gene>
    <name evidence="9" type="ORF">IQ22_01309</name>
</gene>
<keyword evidence="4 8" id="KW-0812">Transmembrane</keyword>
<accession>A0A562QF54</accession>
<dbReference type="InterPro" id="IPR003689">
    <property type="entry name" value="ZIP"/>
</dbReference>
<keyword evidence="7 8" id="KW-0472">Membrane</keyword>
<evidence type="ECO:0000256" key="7">
    <source>
        <dbReference type="ARBA" id="ARBA00023136"/>
    </source>
</evidence>
<comment type="caution">
    <text evidence="9">The sequence shown here is derived from an EMBL/GenBank/DDBJ whole genome shotgun (WGS) entry which is preliminary data.</text>
</comment>
<feature type="transmembrane region" description="Helical" evidence="8">
    <location>
        <begin position="240"/>
        <end position="261"/>
    </location>
</feature>
<evidence type="ECO:0000256" key="8">
    <source>
        <dbReference type="SAM" id="Phobius"/>
    </source>
</evidence>
<comment type="subcellular location">
    <subcellularLocation>
        <location evidence="1">Cell membrane</location>
        <topology evidence="1">Multi-pass membrane protein</topology>
    </subcellularLocation>
</comment>
<protein>
    <submittedName>
        <fullName evidence="9">ZIP family zinc transporter</fullName>
    </submittedName>
</protein>
<feature type="transmembrane region" description="Helical" evidence="8">
    <location>
        <begin position="46"/>
        <end position="65"/>
    </location>
</feature>
<keyword evidence="10" id="KW-1185">Reference proteome</keyword>
<feature type="transmembrane region" description="Helical" evidence="8">
    <location>
        <begin position="77"/>
        <end position="99"/>
    </location>
</feature>
<comment type="similarity">
    <text evidence="2">Belongs to the ZIP transporter (TC 2.A.5) family.</text>
</comment>
<feature type="transmembrane region" description="Helical" evidence="8">
    <location>
        <begin position="183"/>
        <end position="205"/>
    </location>
</feature>
<dbReference type="RefSeq" id="WP_244308992.1">
    <property type="nucleotide sequence ID" value="NZ_VLKY01000004.1"/>
</dbReference>
<evidence type="ECO:0000256" key="1">
    <source>
        <dbReference type="ARBA" id="ARBA00004651"/>
    </source>
</evidence>
<reference evidence="9 10" key="1">
    <citation type="journal article" date="2015" name="Stand. Genomic Sci.">
        <title>Genomic Encyclopedia of Bacterial and Archaeal Type Strains, Phase III: the genomes of soil and plant-associated and newly described type strains.</title>
        <authorList>
            <person name="Whitman W.B."/>
            <person name="Woyke T."/>
            <person name="Klenk H.P."/>
            <person name="Zhou Y."/>
            <person name="Lilburn T.G."/>
            <person name="Beck B.J."/>
            <person name="De Vos P."/>
            <person name="Vandamme P."/>
            <person name="Eisen J.A."/>
            <person name="Garrity G."/>
            <person name="Hugenholtz P."/>
            <person name="Kyrpides N.C."/>
        </authorList>
    </citation>
    <scope>NUCLEOTIDE SEQUENCE [LARGE SCALE GENOMIC DNA]</scope>
    <source>
        <strain evidence="9 10">CGMCC 1.6858</strain>
    </source>
</reference>
<keyword evidence="3" id="KW-1003">Cell membrane</keyword>